<dbReference type="InterPro" id="IPR008847">
    <property type="entry name" value="Suf"/>
</dbReference>
<reference evidence="13 14" key="1">
    <citation type="submission" date="2014-12" db="EMBL/GenBank/DDBJ databases">
        <authorList>
            <person name="Neuveglise Cecile"/>
        </authorList>
    </citation>
    <scope>NUCLEOTIDE SEQUENCE [LARGE SCALE GENOMIC DNA]</scope>
    <source>
        <strain evidence="13 14">CBS 12615</strain>
    </source>
</reference>
<sequence>MSSAGQKRKRSEESPLTRQDGTQQPTGSTLLRNSDEASFPRGGASALTSLELKQVANEAASDVLFKADVSGTPAPKENPRPKKKKKTAGASKQGASTSADAEEGTVPISEHLTFKNLPEGTILLGQISKVNKHDLCVSLSDGLCGYVTLPNISGPFTKILEDLDEAMQSDEEDNNASDVSDAEYDSDEDEKHKVQRQATKSKELPNLENFFCAGQWLRCVVQSNSAFDNNNKKTKRIELSIEPEAVNKFIEEDLVRNCTLQCAVKSIEDHGAILDVGVEGISGFISKKDYPEHSSLQEGQVFLANVAKRSTRTVTVNFDFNNKKSKITQISSIDAVIPGQAVDFLCQKKTSNGFIGKVFGMVNGFLNISHQTKFQAAVVDDQTHSVGNNFKARIIASLINKAGEKTVLMSESSHILSLKPSCLENEALEAFPVGHIFEECQVKDRDSQFFYLALNRDSMGQVHISKTGGEDPTNGISARVIGYNNFDGYYQLSTDPETLKASYLRAVDIPLGTILPACEIQEVSDKGIKLSIMGGQFQATVPPFHISDIRLVYPERKFKIGSKVKGLLISNNSRGHLFVSLKKSLVNLDLDEVKTASSFEDVEQLSSSGSKVAATVEFFKTNGCVVSFMGGLKGFLPSSEISEAFVKRPQDHLRLGQTVIVKILDHDKARNRLVVTCKVSNEAASQQKETIERMEVGRSIIKVAVVEKTKDSVVVEELKSGLRGVIYVGHLSDSRIEQNRALLKGVKIGNEFDGLVIDKDVRTRVFNLSCKQSLKKDAEKLWLPLTYQDVKEKGTEKPMHGYVKSVSEKGVFVAFNGQFVGLVLPSYAADSRDVELSLKYYVNQSVTAYLLRTDDEHERFLLTLKKPKTGDASKASHESSVRALNPVDSTIESLEDFSVGRKTKAVIKAVKRNQLNVAVADNLHGAIDVSEVFDNYESIGDVGNPLSKFQKGDVLDVKVIGHHDVKTHKFLPISHKSSKNVLLALTAKKSRLEGADSLKLDDISVGDFVVGFVNNIMKDIVWLTVSPTIKAKVNFLDLSDEGLRENGNIEAAFPLGSALKVKVTHIDRDRNTLGVTGRSQTIATSSEVSVGQKLPARILNVADSYVLLELGEKVKGVAFITDALDDYSQSLKNALGSQRNSIVSATVISNNDNKINLSLRSEDAKDGKATSHKALKQGDVVRGFVKKVTDKGAFIYLSSSLQAFVPVSKLTDSFIKDWKKFFKPMQAVIGKVVNCDDDERILVTLKESEVNGDLKILKSHADISVGEVYEGTVRSVTDFGLFIRLDNTMNVTGLAHKTQIADSKIDNPSSLFGLGDKVKAIVLKVNAEKKQLSLGLKASYFKPEKEITPEHAEETPTPEKEQFEEEEDLVDGEELAGEEKSSEDEESSDEGAGSEGPASNSGLQGGLSLSADFDWTTSILDQAQESESSDEEYFTDSKRSKNKKKKLASSVEDQTIDINTRAPESVGDFERMIMGNPNSSVVWMNYMAFQLQLGETDKARDVAERALKTINFREEAEKLNIWIALLNLENTFGTDSSLEEVFSKACQYMDSYIIHTKLISIYQMSQNTDKVNVLFKATAKKFGSEKVGIWVSWSEFLIVQNRNEEARQVLANALQSLPKRSHVEVVRKFAQLEFSKGDVEQGRSLFEGILADAPKRIDLWNVYVDQEIKAGEKKRIEDLFERIINRKLTRKQAKFFFGKWLEFEENSDDTKTAEYVKAKASEYVAKLENKASASN</sequence>
<dbReference type="GO" id="GO:0034511">
    <property type="term" value="F:U3 snoRNA binding"/>
    <property type="evidence" value="ECO:0007669"/>
    <property type="project" value="EnsemblFungi"/>
</dbReference>
<dbReference type="GO" id="GO:0008266">
    <property type="term" value="F:poly(U) RNA binding"/>
    <property type="evidence" value="ECO:0007669"/>
    <property type="project" value="EnsemblFungi"/>
</dbReference>
<gene>
    <name evidence="13" type="ORF">LALA0_S01e11540g</name>
</gene>
<dbReference type="Gene3D" id="1.25.40.10">
    <property type="entry name" value="Tetratricopeptide repeat domain"/>
    <property type="match status" value="1"/>
</dbReference>
<dbReference type="GeneID" id="34683858"/>
<dbReference type="GO" id="GO:0034513">
    <property type="term" value="F:box H/ACA snoRNA binding"/>
    <property type="evidence" value="ECO:0007669"/>
    <property type="project" value="EnsemblFungi"/>
</dbReference>
<keyword evidence="2" id="KW-0690">Ribosome biogenesis</keyword>
<dbReference type="PROSITE" id="PS50126">
    <property type="entry name" value="S1"/>
    <property type="match status" value="9"/>
</dbReference>
<feature type="compositionally biased region" description="Acidic residues" evidence="11">
    <location>
        <begin position="167"/>
        <end position="188"/>
    </location>
</feature>
<dbReference type="InterPro" id="IPR003029">
    <property type="entry name" value="S1_domain"/>
</dbReference>
<keyword evidence="14" id="KW-1185">Reference proteome</keyword>
<dbReference type="Pfam" id="PF05843">
    <property type="entry name" value="Suf"/>
    <property type="match status" value="1"/>
</dbReference>
<dbReference type="SUPFAM" id="SSF50249">
    <property type="entry name" value="Nucleic acid-binding proteins"/>
    <property type="match status" value="11"/>
</dbReference>
<feature type="compositionally biased region" description="Acidic residues" evidence="11">
    <location>
        <begin position="1362"/>
        <end position="1389"/>
    </location>
</feature>
<feature type="region of interest" description="Disordered" evidence="11">
    <location>
        <begin position="1"/>
        <end position="42"/>
    </location>
</feature>
<feature type="domain" description="S1 motif" evidence="12">
    <location>
        <begin position="609"/>
        <end position="678"/>
    </location>
</feature>
<feature type="compositionally biased region" description="Polar residues" evidence="11">
    <location>
        <begin position="16"/>
        <end position="32"/>
    </location>
</feature>
<dbReference type="OrthoDB" id="412781at2759"/>
<dbReference type="HOGENOM" id="CLU_000845_0_0_1"/>
<evidence type="ECO:0000313" key="13">
    <source>
        <dbReference type="EMBL" id="CEP60467.1"/>
    </source>
</evidence>
<feature type="domain" description="S1 motif" evidence="12">
    <location>
        <begin position="1178"/>
        <end position="1246"/>
    </location>
</feature>
<feature type="domain" description="S1 motif" evidence="12">
    <location>
        <begin position="698"/>
        <end position="771"/>
    </location>
</feature>
<keyword evidence="3" id="KW-0698">rRNA processing</keyword>
<feature type="domain" description="S1 motif" evidence="12">
    <location>
        <begin position="796"/>
        <end position="865"/>
    </location>
</feature>
<dbReference type="CDD" id="cd00164">
    <property type="entry name" value="S1_like"/>
    <property type="match status" value="1"/>
</dbReference>
<dbReference type="InterPro" id="IPR012340">
    <property type="entry name" value="NA-bd_OB-fold"/>
</dbReference>
<dbReference type="GO" id="GO:0000447">
    <property type="term" value="P:endonucleolytic cleavage in ITS1 to separate SSU-rRNA from 5.8S rRNA and LSU-rRNA from tricistronic rRNA transcript (SSU-rRNA, 5.8S rRNA, LSU-rRNA)"/>
    <property type="evidence" value="ECO:0007669"/>
    <property type="project" value="EnsemblFungi"/>
</dbReference>
<evidence type="ECO:0000259" key="12">
    <source>
        <dbReference type="PROSITE" id="PS50126"/>
    </source>
</evidence>
<dbReference type="SMART" id="SM00316">
    <property type="entry name" value="S1"/>
    <property type="match status" value="11"/>
</dbReference>
<dbReference type="Proteomes" id="UP000054304">
    <property type="component" value="Unassembled WGS sequence"/>
</dbReference>
<dbReference type="FunFam" id="2.40.50.140:FF:000196">
    <property type="entry name" value="rRNA biogenesis protein RRP5"/>
    <property type="match status" value="1"/>
</dbReference>
<feature type="domain" description="S1 motif" evidence="12">
    <location>
        <begin position="512"/>
        <end position="582"/>
    </location>
</feature>
<protein>
    <recommendedName>
        <fullName evidence="7">mRNA 3'-end-processing protein RNA14</fullName>
    </recommendedName>
    <alternativeName>
        <fullName evidence="10">Ribosomal RNA-processing protein 5</fullName>
    </alternativeName>
    <alternativeName>
        <fullName evidence="9">rRNA biogenesis protein RRP5</fullName>
    </alternativeName>
</protein>
<dbReference type="InterPro" id="IPR003107">
    <property type="entry name" value="HAT"/>
</dbReference>
<keyword evidence="6" id="KW-0539">Nucleus</keyword>
<name>A0A0C7N4T2_9SACH</name>
<evidence type="ECO:0000256" key="10">
    <source>
        <dbReference type="ARBA" id="ARBA00076674"/>
    </source>
</evidence>
<dbReference type="GO" id="GO:0034512">
    <property type="term" value="F:box C/D sno(s)RNA binding"/>
    <property type="evidence" value="ECO:0007669"/>
    <property type="project" value="EnsemblFungi"/>
</dbReference>
<dbReference type="PANTHER" id="PTHR23270">
    <property type="entry name" value="PROGRAMMED CELL DEATH PROTEIN 11 PRE-RRNA PROCESSING PROTEIN RRP5"/>
    <property type="match status" value="1"/>
</dbReference>
<feature type="compositionally biased region" description="Basic and acidic residues" evidence="11">
    <location>
        <begin position="1345"/>
        <end position="1361"/>
    </location>
</feature>
<feature type="domain" description="S1 motif" evidence="12">
    <location>
        <begin position="900"/>
        <end position="976"/>
    </location>
</feature>
<dbReference type="SUPFAM" id="SSF48452">
    <property type="entry name" value="TPR-like"/>
    <property type="match status" value="1"/>
</dbReference>
<dbReference type="Gene3D" id="2.40.50.140">
    <property type="entry name" value="Nucleic acid-binding proteins"/>
    <property type="match status" value="10"/>
</dbReference>
<dbReference type="CDD" id="cd05708">
    <property type="entry name" value="S1_Rrp5_repeat_sc12"/>
    <property type="match status" value="1"/>
</dbReference>
<dbReference type="GO" id="GO:0032040">
    <property type="term" value="C:small-subunit processome"/>
    <property type="evidence" value="ECO:0007669"/>
    <property type="project" value="EnsemblFungi"/>
</dbReference>
<evidence type="ECO:0000256" key="11">
    <source>
        <dbReference type="SAM" id="MobiDB-lite"/>
    </source>
</evidence>
<dbReference type="Pfam" id="PF00575">
    <property type="entry name" value="S1"/>
    <property type="match status" value="3"/>
</dbReference>
<evidence type="ECO:0000256" key="4">
    <source>
        <dbReference type="ARBA" id="ARBA00022553"/>
    </source>
</evidence>
<feature type="region of interest" description="Disordered" evidence="11">
    <location>
        <begin position="1345"/>
        <end position="1407"/>
    </location>
</feature>
<evidence type="ECO:0000256" key="6">
    <source>
        <dbReference type="ARBA" id="ARBA00023242"/>
    </source>
</evidence>
<dbReference type="CDD" id="cd05693">
    <property type="entry name" value="S1_Rrp5_repeat_hs1_sc1"/>
    <property type="match status" value="1"/>
</dbReference>
<comment type="subcellular location">
    <subcellularLocation>
        <location evidence="1">Nucleus</location>
        <location evidence="1">Nucleolus</location>
    </subcellularLocation>
</comment>
<feature type="region of interest" description="Disordered" evidence="11">
    <location>
        <begin position="167"/>
        <end position="199"/>
    </location>
</feature>
<evidence type="ECO:0000256" key="8">
    <source>
        <dbReference type="ARBA" id="ARBA00055575"/>
    </source>
</evidence>
<evidence type="ECO:0000256" key="5">
    <source>
        <dbReference type="ARBA" id="ARBA00022737"/>
    </source>
</evidence>
<dbReference type="GO" id="GO:0034463">
    <property type="term" value="P:90S preribosome assembly"/>
    <property type="evidence" value="ECO:0007669"/>
    <property type="project" value="EnsemblFungi"/>
</dbReference>
<keyword evidence="4" id="KW-0597">Phosphoprotein</keyword>
<keyword evidence="5" id="KW-0677">Repeat</keyword>
<feature type="domain" description="S1 motif" evidence="12">
    <location>
        <begin position="1091"/>
        <end position="1160"/>
    </location>
</feature>
<dbReference type="FunFam" id="2.40.50.140:FF:000103">
    <property type="entry name" value="protein RRP5 homolog"/>
    <property type="match status" value="1"/>
</dbReference>
<evidence type="ECO:0000256" key="1">
    <source>
        <dbReference type="ARBA" id="ARBA00004604"/>
    </source>
</evidence>
<dbReference type="EMBL" id="LN736360">
    <property type="protein sequence ID" value="CEP60467.1"/>
    <property type="molecule type" value="Genomic_DNA"/>
</dbReference>
<evidence type="ECO:0000256" key="3">
    <source>
        <dbReference type="ARBA" id="ARBA00022552"/>
    </source>
</evidence>
<dbReference type="InterPro" id="IPR048058">
    <property type="entry name" value="Rrp5_S1_rpt_hs11_sc8"/>
</dbReference>
<feature type="domain" description="S1 motif" evidence="12">
    <location>
        <begin position="1266"/>
        <end position="1337"/>
    </location>
</feature>
<dbReference type="GO" id="GO:0000464">
    <property type="term" value="P:endonucleolytic cleavage in ITS1 upstream of 5.8S rRNA from tricistronic rRNA transcript (SSU-rRNA, 5.8S rRNA, LSU-rRNA)"/>
    <property type="evidence" value="ECO:0007669"/>
    <property type="project" value="EnsemblFungi"/>
</dbReference>
<evidence type="ECO:0000256" key="2">
    <source>
        <dbReference type="ARBA" id="ARBA00022517"/>
    </source>
</evidence>
<dbReference type="STRING" id="1245769.A0A0C7N4T2"/>
<proteinExistence type="predicted"/>
<comment type="function">
    <text evidence="8">Involved in the biogenesis of rRNA. Required for the formation of 18S and 5.8S rRNA.</text>
</comment>
<feature type="region of interest" description="Disordered" evidence="11">
    <location>
        <begin position="63"/>
        <end position="104"/>
    </location>
</feature>
<dbReference type="GO" id="GO:0000480">
    <property type="term" value="P:endonucleolytic cleavage in 5'-ETS of tricistronic rRNA transcript (SSU-rRNA, 5.8S rRNA, LSU-rRNA)"/>
    <property type="evidence" value="ECO:0007669"/>
    <property type="project" value="EnsemblFungi"/>
</dbReference>
<dbReference type="CDD" id="cd05703">
    <property type="entry name" value="S1_Rrp5_repeat_hs12_sc9"/>
    <property type="match status" value="1"/>
</dbReference>
<evidence type="ECO:0000256" key="7">
    <source>
        <dbReference type="ARBA" id="ARBA00026188"/>
    </source>
</evidence>
<dbReference type="RefSeq" id="XP_022626710.1">
    <property type="nucleotide sequence ID" value="XM_022774633.1"/>
</dbReference>
<dbReference type="InterPro" id="IPR048059">
    <property type="entry name" value="Rrp5_S1_rpt_hs1_sc1"/>
</dbReference>
<dbReference type="SMART" id="SM00386">
    <property type="entry name" value="HAT"/>
    <property type="match status" value="5"/>
</dbReference>
<dbReference type="PANTHER" id="PTHR23270:SF10">
    <property type="entry name" value="PROTEIN RRP5 HOMOLOG"/>
    <property type="match status" value="1"/>
</dbReference>
<dbReference type="GO" id="GO:0042134">
    <property type="term" value="F:rRNA primary transcript binding"/>
    <property type="evidence" value="ECO:0007669"/>
    <property type="project" value="EnsemblFungi"/>
</dbReference>
<dbReference type="GO" id="GO:0000472">
    <property type="term" value="P:endonucleolytic cleavage to generate mature 5'-end of SSU-rRNA from (SSU-rRNA, 5.8S rRNA, LSU-rRNA)"/>
    <property type="evidence" value="ECO:0007669"/>
    <property type="project" value="EnsemblFungi"/>
</dbReference>
<dbReference type="FunFam" id="2.40.50.140:FF:000155">
    <property type="entry name" value="rRNA biogenesis protein RRP5"/>
    <property type="match status" value="1"/>
</dbReference>
<organism evidence="13 14">
    <name type="scientific">Lachancea lanzarotensis</name>
    <dbReference type="NCBI Taxonomy" id="1245769"/>
    <lineage>
        <taxon>Eukaryota</taxon>
        <taxon>Fungi</taxon>
        <taxon>Dikarya</taxon>
        <taxon>Ascomycota</taxon>
        <taxon>Saccharomycotina</taxon>
        <taxon>Saccharomycetes</taxon>
        <taxon>Saccharomycetales</taxon>
        <taxon>Saccharomycetaceae</taxon>
        <taxon>Lachancea</taxon>
    </lineage>
</organism>
<evidence type="ECO:0000256" key="9">
    <source>
        <dbReference type="ARBA" id="ARBA00073619"/>
    </source>
</evidence>
<dbReference type="CDD" id="cd05702">
    <property type="entry name" value="S1_Rrp5_repeat_hs11_sc8"/>
    <property type="match status" value="1"/>
</dbReference>
<feature type="domain" description="S1 motif" evidence="12">
    <location>
        <begin position="1006"/>
        <end position="1078"/>
    </location>
</feature>
<dbReference type="InterPro" id="IPR045209">
    <property type="entry name" value="Rrp5"/>
</dbReference>
<accession>A0A0C7N4T2</accession>
<dbReference type="InterPro" id="IPR011990">
    <property type="entry name" value="TPR-like_helical_dom_sf"/>
</dbReference>
<evidence type="ECO:0000313" key="14">
    <source>
        <dbReference type="Proteomes" id="UP000054304"/>
    </source>
</evidence>